<accession>A0ABW4RKV9</accession>
<evidence type="ECO:0000259" key="10">
    <source>
        <dbReference type="PROSITE" id="PS50110"/>
    </source>
</evidence>
<dbReference type="PROSITE" id="PS50110">
    <property type="entry name" value="RESPONSE_REGULATORY"/>
    <property type="match status" value="1"/>
</dbReference>
<dbReference type="InterPro" id="IPR011006">
    <property type="entry name" value="CheY-like_superfamily"/>
</dbReference>
<keyword evidence="2" id="KW-0963">Cytoplasm</keyword>
<dbReference type="Pfam" id="PF00072">
    <property type="entry name" value="Response_reg"/>
    <property type="match status" value="1"/>
</dbReference>
<dbReference type="InterPro" id="IPR009057">
    <property type="entry name" value="Homeodomain-like_sf"/>
</dbReference>
<evidence type="ECO:0000313" key="12">
    <source>
        <dbReference type="Proteomes" id="UP001597233"/>
    </source>
</evidence>
<protein>
    <submittedName>
        <fullName evidence="11">Response regulator</fullName>
    </submittedName>
</protein>
<dbReference type="SMART" id="SM00342">
    <property type="entry name" value="HTH_ARAC"/>
    <property type="match status" value="1"/>
</dbReference>
<dbReference type="Pfam" id="PF12833">
    <property type="entry name" value="HTH_18"/>
    <property type="match status" value="1"/>
</dbReference>
<keyword evidence="7" id="KW-0804">Transcription</keyword>
<feature type="modified residue" description="4-aspartylphosphate" evidence="8">
    <location>
        <position position="55"/>
    </location>
</feature>
<evidence type="ECO:0000256" key="4">
    <source>
        <dbReference type="ARBA" id="ARBA00023012"/>
    </source>
</evidence>
<dbReference type="PANTHER" id="PTHR42713:SF3">
    <property type="entry name" value="TRANSCRIPTIONAL REGULATORY PROTEIN HPTR"/>
    <property type="match status" value="1"/>
</dbReference>
<dbReference type="SMART" id="SM00448">
    <property type="entry name" value="REC"/>
    <property type="match status" value="1"/>
</dbReference>
<feature type="domain" description="Response regulatory" evidence="10">
    <location>
        <begin position="3"/>
        <end position="121"/>
    </location>
</feature>
<dbReference type="InterPro" id="IPR051552">
    <property type="entry name" value="HptR"/>
</dbReference>
<dbReference type="Proteomes" id="UP001597233">
    <property type="component" value="Unassembled WGS sequence"/>
</dbReference>
<sequence length="520" mass="59124">MHNVLLVDDEPFALEGMELMIDWDKYGFRIDHVCSNGEEAIEYLREQTPSLIVTDIRMPVMDGLDLIREARRLGNVTSTFVIASGYHDFEYARQAMRLGVAHYLLKPVIGPEVDGVLTRVQQQLEEQSRREHIRRTANEYAIQQLLAALIAAPDTRSRTSTEQELGTLFGTASRLWSYLHVQCAISSGGEAYTEAVRLAAQEADCYVLSDRCGSFGIVKGWRVNDSMLATEQAEQLCCTLQQTLPDGSRISAGVPVHDLRQLHFSYQDAQVHSRLLFFGGQDRMRVESEKTMPATSYIASSSLLAKAELISELVENGDAARLCEQLEQQFDHFRTERTAPELVGIFSNEVVLRCVSLYAELGGESSDLLGPTELEQITCVYSGLPVLEKRLTEFCLRCQQEVAMVQDTQTGGIQAQVADFLRQHYTETWTIRELAEKFYIHPVYLGQSFARRYGMSILDFVHELRIEEAKRLLTNTDMAFCTVAEQIGYRGYQHFLKQFEKRTGYRPSDYQQQQQQEQND</sequence>
<feature type="domain" description="HTH araC/xylS-type" evidence="9">
    <location>
        <begin position="415"/>
        <end position="513"/>
    </location>
</feature>
<evidence type="ECO:0000256" key="5">
    <source>
        <dbReference type="ARBA" id="ARBA00023015"/>
    </source>
</evidence>
<evidence type="ECO:0000256" key="7">
    <source>
        <dbReference type="ARBA" id="ARBA00023163"/>
    </source>
</evidence>
<dbReference type="SUPFAM" id="SSF52172">
    <property type="entry name" value="CheY-like"/>
    <property type="match status" value="1"/>
</dbReference>
<evidence type="ECO:0000256" key="1">
    <source>
        <dbReference type="ARBA" id="ARBA00004496"/>
    </source>
</evidence>
<dbReference type="SUPFAM" id="SSF46689">
    <property type="entry name" value="Homeodomain-like"/>
    <property type="match status" value="2"/>
</dbReference>
<comment type="subcellular location">
    <subcellularLocation>
        <location evidence="1">Cytoplasm</location>
    </subcellularLocation>
</comment>
<dbReference type="CDD" id="cd17536">
    <property type="entry name" value="REC_YesN-like"/>
    <property type="match status" value="1"/>
</dbReference>
<organism evidence="11 12">
    <name type="scientific">Paenibacillus wenxiniae</name>
    <dbReference type="NCBI Taxonomy" id="1636843"/>
    <lineage>
        <taxon>Bacteria</taxon>
        <taxon>Bacillati</taxon>
        <taxon>Bacillota</taxon>
        <taxon>Bacilli</taxon>
        <taxon>Bacillales</taxon>
        <taxon>Paenibacillaceae</taxon>
        <taxon>Paenibacillus</taxon>
    </lineage>
</organism>
<keyword evidence="12" id="KW-1185">Reference proteome</keyword>
<dbReference type="EMBL" id="JBHUEH010000022">
    <property type="protein sequence ID" value="MFD1886916.1"/>
    <property type="molecule type" value="Genomic_DNA"/>
</dbReference>
<evidence type="ECO:0000256" key="6">
    <source>
        <dbReference type="ARBA" id="ARBA00023125"/>
    </source>
</evidence>
<dbReference type="Gene3D" id="1.10.10.60">
    <property type="entry name" value="Homeodomain-like"/>
    <property type="match status" value="2"/>
</dbReference>
<dbReference type="InterPro" id="IPR018060">
    <property type="entry name" value="HTH_AraC"/>
</dbReference>
<evidence type="ECO:0000256" key="8">
    <source>
        <dbReference type="PROSITE-ProRule" id="PRU00169"/>
    </source>
</evidence>
<gene>
    <name evidence="11" type="ORF">ACFSC9_15550</name>
</gene>
<evidence type="ECO:0000259" key="9">
    <source>
        <dbReference type="PROSITE" id="PS01124"/>
    </source>
</evidence>
<keyword evidence="5" id="KW-0805">Transcription regulation</keyword>
<dbReference type="PROSITE" id="PS01124">
    <property type="entry name" value="HTH_ARAC_FAMILY_2"/>
    <property type="match status" value="1"/>
</dbReference>
<evidence type="ECO:0000256" key="3">
    <source>
        <dbReference type="ARBA" id="ARBA00022553"/>
    </source>
</evidence>
<keyword evidence="4" id="KW-0902">Two-component regulatory system</keyword>
<comment type="caution">
    <text evidence="11">The sequence shown here is derived from an EMBL/GenBank/DDBJ whole genome shotgun (WGS) entry which is preliminary data.</text>
</comment>
<reference evidence="12" key="1">
    <citation type="journal article" date="2019" name="Int. J. Syst. Evol. Microbiol.">
        <title>The Global Catalogue of Microorganisms (GCM) 10K type strain sequencing project: providing services to taxonomists for standard genome sequencing and annotation.</title>
        <authorList>
            <consortium name="The Broad Institute Genomics Platform"/>
            <consortium name="The Broad Institute Genome Sequencing Center for Infectious Disease"/>
            <person name="Wu L."/>
            <person name="Ma J."/>
        </authorList>
    </citation>
    <scope>NUCLEOTIDE SEQUENCE [LARGE SCALE GENOMIC DNA]</scope>
    <source>
        <strain evidence="12">CCUG 54950</strain>
    </source>
</reference>
<evidence type="ECO:0000313" key="11">
    <source>
        <dbReference type="EMBL" id="MFD1886916.1"/>
    </source>
</evidence>
<keyword evidence="6" id="KW-0238">DNA-binding</keyword>
<proteinExistence type="predicted"/>
<dbReference type="InterPro" id="IPR001789">
    <property type="entry name" value="Sig_transdc_resp-reg_receiver"/>
</dbReference>
<dbReference type="RefSeq" id="WP_347326555.1">
    <property type="nucleotide sequence ID" value="NZ_JBCGUH010000013.1"/>
</dbReference>
<name>A0ABW4RKV9_9BACL</name>
<keyword evidence="3 8" id="KW-0597">Phosphoprotein</keyword>
<evidence type="ECO:0000256" key="2">
    <source>
        <dbReference type="ARBA" id="ARBA00022490"/>
    </source>
</evidence>
<dbReference type="PANTHER" id="PTHR42713">
    <property type="entry name" value="HISTIDINE KINASE-RELATED"/>
    <property type="match status" value="1"/>
</dbReference>
<dbReference type="Gene3D" id="3.40.50.2300">
    <property type="match status" value="1"/>
</dbReference>